<keyword evidence="3" id="KW-0808">Transferase</keyword>
<feature type="transmembrane region" description="Helical" evidence="1">
    <location>
        <begin position="271"/>
        <end position="287"/>
    </location>
</feature>
<feature type="transmembrane region" description="Helical" evidence="1">
    <location>
        <begin position="12"/>
        <end position="33"/>
    </location>
</feature>
<dbReference type="PANTHER" id="PTHR37312">
    <property type="entry name" value="MEMBRANE-BOUND ACYLTRANSFERASE YKRP-RELATED"/>
    <property type="match status" value="1"/>
</dbReference>
<keyword evidence="1" id="KW-0812">Transmembrane</keyword>
<accession>A0A4R1R4F0</accession>
<dbReference type="EMBL" id="SLUN01000036">
    <property type="protein sequence ID" value="TCL60298.1"/>
    <property type="molecule type" value="Genomic_DNA"/>
</dbReference>
<dbReference type="Proteomes" id="UP000295008">
    <property type="component" value="Unassembled WGS sequence"/>
</dbReference>
<feature type="transmembrane region" description="Helical" evidence="1">
    <location>
        <begin position="208"/>
        <end position="225"/>
    </location>
</feature>
<dbReference type="Pfam" id="PF01757">
    <property type="entry name" value="Acyl_transf_3"/>
    <property type="match status" value="1"/>
</dbReference>
<evidence type="ECO:0000313" key="4">
    <source>
        <dbReference type="Proteomes" id="UP000295008"/>
    </source>
</evidence>
<feature type="transmembrane region" description="Helical" evidence="1">
    <location>
        <begin position="39"/>
        <end position="58"/>
    </location>
</feature>
<comment type="caution">
    <text evidence="3">The sequence shown here is derived from an EMBL/GenBank/DDBJ whole genome shotgun (WGS) entry which is preliminary data.</text>
</comment>
<dbReference type="RefSeq" id="WP_132016417.1">
    <property type="nucleotide sequence ID" value="NZ_SLUN01000036.1"/>
</dbReference>
<keyword evidence="1" id="KW-1133">Transmembrane helix</keyword>
<feature type="domain" description="Acyltransferase 3" evidence="2">
    <location>
        <begin position="15"/>
        <end position="323"/>
    </location>
</feature>
<keyword evidence="4" id="KW-1185">Reference proteome</keyword>
<proteinExistence type="predicted"/>
<feature type="transmembrane region" description="Helical" evidence="1">
    <location>
        <begin position="147"/>
        <end position="165"/>
    </location>
</feature>
<protein>
    <submittedName>
        <fullName evidence="3">Fucose 4-O-acetylase-like acetyltransferase</fullName>
    </submittedName>
</protein>
<reference evidence="3 4" key="1">
    <citation type="submission" date="2019-03" db="EMBL/GenBank/DDBJ databases">
        <title>Genomic Encyclopedia of Type Strains, Phase IV (KMG-IV): sequencing the most valuable type-strain genomes for metagenomic binning, comparative biology and taxonomic classification.</title>
        <authorList>
            <person name="Goeker M."/>
        </authorList>
    </citation>
    <scope>NUCLEOTIDE SEQUENCE [LARGE SCALE GENOMIC DNA]</scope>
    <source>
        <strain evidence="3 4">LX-B</strain>
    </source>
</reference>
<feature type="transmembrane region" description="Helical" evidence="1">
    <location>
        <begin position="70"/>
        <end position="90"/>
    </location>
</feature>
<dbReference type="AlphaFoldDB" id="A0A4R1R4F0"/>
<feature type="transmembrane region" description="Helical" evidence="1">
    <location>
        <begin position="171"/>
        <end position="188"/>
    </location>
</feature>
<dbReference type="PANTHER" id="PTHR37312:SF1">
    <property type="entry name" value="MEMBRANE-BOUND ACYLTRANSFERASE YKRP-RELATED"/>
    <property type="match status" value="1"/>
</dbReference>
<gene>
    <name evidence="3" type="ORF">EDC14_103651</name>
</gene>
<evidence type="ECO:0000256" key="1">
    <source>
        <dbReference type="SAM" id="Phobius"/>
    </source>
</evidence>
<dbReference type="GO" id="GO:0016747">
    <property type="term" value="F:acyltransferase activity, transferring groups other than amino-acyl groups"/>
    <property type="evidence" value="ECO:0007669"/>
    <property type="project" value="InterPro"/>
</dbReference>
<evidence type="ECO:0000313" key="3">
    <source>
        <dbReference type="EMBL" id="TCL60298.1"/>
    </source>
</evidence>
<feature type="transmembrane region" description="Helical" evidence="1">
    <location>
        <begin position="123"/>
        <end position="140"/>
    </location>
</feature>
<name>A0A4R1R4F0_HYDET</name>
<dbReference type="InterPro" id="IPR052734">
    <property type="entry name" value="Nod_factor_acetyltransferase"/>
</dbReference>
<feature type="transmembrane region" description="Helical" evidence="1">
    <location>
        <begin position="307"/>
        <end position="327"/>
    </location>
</feature>
<sequence length="353" mass="40497">MNNSNVSQTKNTHFDFVDLLKGFGIFLVVWGHTMTPRSIYIYSFHMPLFFFLSGFVHKDKPFRQFVLSKINALYIPYLTFSALSWMFYLVQMLLDRRLESVSTHLPKLQSLLTGSADNGGNNPIWFLTCILVVSIIFLVLDRYLKHPAVQCGVILGLSLIGYRLSLARFDLLFQSDIALSGLVFYWLGYSIKKCNFLQHLNDVKRRKLVWVIVACEIIHIATAYLNTRLAEIQRVNMAGNLLGNYFLFYISALTGIAVFLIIGYKLQYIHVFNHLGMNTLIILATHKPLLQVFNNLLDGYVNTDTRLYGFLSSILAIALSLLLGIYLNKKFPYIIGKKPFYQLFHKTTPPISH</sequence>
<dbReference type="OrthoDB" id="6623990at2"/>
<keyword evidence="1" id="KW-0472">Membrane</keyword>
<feature type="transmembrane region" description="Helical" evidence="1">
    <location>
        <begin position="245"/>
        <end position="264"/>
    </location>
</feature>
<dbReference type="InterPro" id="IPR002656">
    <property type="entry name" value="Acyl_transf_3_dom"/>
</dbReference>
<organism evidence="3 4">
    <name type="scientific">Hydrogenispora ethanolica</name>
    <dbReference type="NCBI Taxonomy" id="1082276"/>
    <lineage>
        <taxon>Bacteria</taxon>
        <taxon>Bacillati</taxon>
        <taxon>Bacillota</taxon>
        <taxon>Hydrogenispora</taxon>
    </lineage>
</organism>
<evidence type="ECO:0000259" key="2">
    <source>
        <dbReference type="Pfam" id="PF01757"/>
    </source>
</evidence>